<feature type="region of interest" description="Disordered" evidence="1">
    <location>
        <begin position="1"/>
        <end position="139"/>
    </location>
</feature>
<dbReference type="AlphaFoldDB" id="A0A9X2PKK8"/>
<proteinExistence type="predicted"/>
<dbReference type="Proteomes" id="UP001155057">
    <property type="component" value="Unassembled WGS sequence"/>
</dbReference>
<sequence>MRGAHDLSPSKSNRRRLPWAIRAGNRSGSACCSPHRRAKRRAAQRQRYAQGVVTSAEGESSRERRGSSLTRRLAPPPTATGPTASKRFRQAPTTCASGWGVWRHHSPPSRSGPEPNRPAQLPAKAPSSRRRSGLQALEDVPVVLSGGQRVRPGWRARPQVARARRGSRPLRLLSALRGPPRKVAPERQPLSDFASGRPTSNGSLCQLLSAKAPVFSPSRGRPHRCRCHGCRCPYCC</sequence>
<evidence type="ECO:0000313" key="3">
    <source>
        <dbReference type="EMBL" id="MCS3866794.1"/>
    </source>
</evidence>
<feature type="compositionally biased region" description="Low complexity" evidence="1">
    <location>
        <begin position="45"/>
        <end position="58"/>
    </location>
</feature>
<dbReference type="EMBL" id="JANUAE010000024">
    <property type="protein sequence ID" value="MCS3712038.1"/>
    <property type="molecule type" value="Genomic_DNA"/>
</dbReference>
<gene>
    <name evidence="2" type="ORF">GGP61_003674</name>
    <name evidence="3" type="ORF">GGP82_003377</name>
</gene>
<dbReference type="EMBL" id="JANTYZ010000021">
    <property type="protein sequence ID" value="MCS3866794.1"/>
    <property type="molecule type" value="Genomic_DNA"/>
</dbReference>
<dbReference type="Proteomes" id="UP001155034">
    <property type="component" value="Unassembled WGS sequence"/>
</dbReference>
<organism evidence="2 4">
    <name type="scientific">Salinibacter ruber</name>
    <dbReference type="NCBI Taxonomy" id="146919"/>
    <lineage>
        <taxon>Bacteria</taxon>
        <taxon>Pseudomonadati</taxon>
        <taxon>Rhodothermota</taxon>
        <taxon>Rhodothermia</taxon>
        <taxon>Rhodothermales</taxon>
        <taxon>Salinibacteraceae</taxon>
        <taxon>Salinibacter</taxon>
    </lineage>
</organism>
<accession>A0A9X2PKK8</accession>
<name>A0A9X2PKK8_9BACT</name>
<evidence type="ECO:0000313" key="4">
    <source>
        <dbReference type="Proteomes" id="UP001155057"/>
    </source>
</evidence>
<protein>
    <submittedName>
        <fullName evidence="2">Uncharacterized protein</fullName>
    </submittedName>
</protein>
<comment type="caution">
    <text evidence="2">The sequence shown here is derived from an EMBL/GenBank/DDBJ whole genome shotgun (WGS) entry which is preliminary data.</text>
</comment>
<evidence type="ECO:0000256" key="1">
    <source>
        <dbReference type="SAM" id="MobiDB-lite"/>
    </source>
</evidence>
<evidence type="ECO:0000313" key="2">
    <source>
        <dbReference type="EMBL" id="MCS3712038.1"/>
    </source>
</evidence>
<reference evidence="2" key="1">
    <citation type="submission" date="2022-08" db="EMBL/GenBank/DDBJ databases">
        <title>Genomic Encyclopedia of Type Strains, Phase V (KMG-V): Genome sequencing to study the core and pangenomes of soil and plant-associated prokaryotes.</title>
        <authorList>
            <person name="Whitman W."/>
        </authorList>
    </citation>
    <scope>NUCLEOTIDE SEQUENCE</scope>
    <source>
        <strain evidence="3">SP2016B</strain>
        <strain evidence="2">SP3049</strain>
    </source>
</reference>
<feature type="region of interest" description="Disordered" evidence="1">
    <location>
        <begin position="177"/>
        <end position="198"/>
    </location>
</feature>
<feature type="compositionally biased region" description="Basic residues" evidence="1">
    <location>
        <begin position="34"/>
        <end position="44"/>
    </location>
</feature>